<feature type="compositionally biased region" description="Basic and acidic residues" evidence="1">
    <location>
        <begin position="468"/>
        <end position="482"/>
    </location>
</feature>
<dbReference type="InterPro" id="IPR045096">
    <property type="entry name" value="EDR2-like"/>
</dbReference>
<name>A0ABR2YUT8_9CHLO</name>
<feature type="region of interest" description="Disordered" evidence="1">
    <location>
        <begin position="796"/>
        <end position="815"/>
    </location>
</feature>
<feature type="compositionally biased region" description="Low complexity" evidence="1">
    <location>
        <begin position="627"/>
        <end position="644"/>
    </location>
</feature>
<organism evidence="3 4">
    <name type="scientific">Coccomyxa subellipsoidea</name>
    <dbReference type="NCBI Taxonomy" id="248742"/>
    <lineage>
        <taxon>Eukaryota</taxon>
        <taxon>Viridiplantae</taxon>
        <taxon>Chlorophyta</taxon>
        <taxon>core chlorophytes</taxon>
        <taxon>Trebouxiophyceae</taxon>
        <taxon>Trebouxiophyceae incertae sedis</taxon>
        <taxon>Coccomyxaceae</taxon>
        <taxon>Coccomyxa</taxon>
    </lineage>
</organism>
<dbReference type="Gene3D" id="3.30.530.20">
    <property type="match status" value="1"/>
</dbReference>
<keyword evidence="4" id="KW-1185">Reference proteome</keyword>
<feature type="region of interest" description="Disordered" evidence="1">
    <location>
        <begin position="145"/>
        <end position="197"/>
    </location>
</feature>
<reference evidence="3 4" key="1">
    <citation type="journal article" date="2024" name="Nat. Commun.">
        <title>Phylogenomics reveals the evolutionary origins of lichenization in chlorophyte algae.</title>
        <authorList>
            <person name="Puginier C."/>
            <person name="Libourel C."/>
            <person name="Otte J."/>
            <person name="Skaloud P."/>
            <person name="Haon M."/>
            <person name="Grisel S."/>
            <person name="Petersen M."/>
            <person name="Berrin J.G."/>
            <person name="Delaux P.M."/>
            <person name="Dal Grande F."/>
            <person name="Keller J."/>
        </authorList>
    </citation>
    <scope>NUCLEOTIDE SEQUENCE [LARGE SCALE GENOMIC DNA]</scope>
    <source>
        <strain evidence="3 4">SAG 216-7</strain>
    </source>
</reference>
<dbReference type="Pfam" id="PF01852">
    <property type="entry name" value="START"/>
    <property type="match status" value="1"/>
</dbReference>
<evidence type="ECO:0000313" key="4">
    <source>
        <dbReference type="Proteomes" id="UP001491310"/>
    </source>
</evidence>
<evidence type="ECO:0000256" key="1">
    <source>
        <dbReference type="SAM" id="MobiDB-lite"/>
    </source>
</evidence>
<comment type="caution">
    <text evidence="3">The sequence shown here is derived from an EMBL/GenBank/DDBJ whole genome shotgun (WGS) entry which is preliminary data.</text>
</comment>
<feature type="domain" description="START" evidence="2">
    <location>
        <begin position="257"/>
        <end position="415"/>
    </location>
</feature>
<accession>A0ABR2YUT8</accession>
<evidence type="ECO:0000313" key="3">
    <source>
        <dbReference type="EMBL" id="KAK9915145.1"/>
    </source>
</evidence>
<gene>
    <name evidence="3" type="ORF">WJX75_005304</name>
</gene>
<dbReference type="SUPFAM" id="SSF55961">
    <property type="entry name" value="Bet v1-like"/>
    <property type="match status" value="1"/>
</dbReference>
<dbReference type="InterPro" id="IPR002913">
    <property type="entry name" value="START_lipid-bd_dom"/>
</dbReference>
<protein>
    <recommendedName>
        <fullName evidence="2">START domain-containing protein</fullName>
    </recommendedName>
</protein>
<dbReference type="PANTHER" id="PTHR12136">
    <property type="entry name" value="ENHANCED DISEASE RESISTANCE-RELATED"/>
    <property type="match status" value="1"/>
</dbReference>
<dbReference type="CDD" id="cd00177">
    <property type="entry name" value="START"/>
    <property type="match status" value="1"/>
</dbReference>
<evidence type="ECO:0000259" key="2">
    <source>
        <dbReference type="PROSITE" id="PS50848"/>
    </source>
</evidence>
<dbReference type="Proteomes" id="UP001491310">
    <property type="component" value="Unassembled WGS sequence"/>
</dbReference>
<dbReference type="InterPro" id="IPR023393">
    <property type="entry name" value="START-like_dom_sf"/>
</dbReference>
<sequence>MQPVAEDSSTDLSAPLLETWILRESAVIPGILKPRKAFLYTDKFGTTRKANSEKLTQVWTLNRRYRVGALKERKFRILDEGRNNSALALAKGNYQERELYSFKLHNGKHIIKDTDKVTLAFHNEEDARLWHTTFQSVIGELAARPAAESRSTSVNPSDTPTIQRGQRPRISVITPSLDNDGYLGQSPGSSTPPAMSAPSYFSESLDMNHLEQPSMICPTETNPAGMDMTLWEAWYCHDGVTVFFGTSEENQDVIMVSLIVHAPPSLVTEVLLKNDILRSASNIGLQSSRVVEQADDHTVVFTGRWVPGGWAATLLAPRDVVVKRTWRREDDGTYVVLMQSTDHPLVPRSDPPFYQWATPIRAEIEFSGYTLAPLQAQYAGHASSQETLITHVIKADMGGWVRHMLTRSLPQPLLRWSSIWYTVIKPVVHHNIMLRNRAEAERFVTRPFLMGSNEAPPPTPSPSAPEAAAERLARASRMESRKTTSIFTPAQVDAPVEAATTEVGGPSEGDGLQTAEAAGSDPAACPTGTCDKQFWSCPGNAGFKLRGPNYLHDKKKVLADEPLFALAAVDLLEMDTPTFHIARFLPSLKKSKAPFTFIVNIMVPAAQPFSLIMSWAADAEQADIAGPSLHRSGSSGLSSLPTPRGGSGPGSLDEGSDNGRHTDPDSPFDLSLARFLAGGDRERNATFKLIPRVTQGSWIIKQSVGTTPCLLGNKLIAKYYQGDGYMEVDIDVGSSSVAATVVGLVQGATKSLVVDMGIVLEGHTRDELPESLLGTVRFSHVDLGTAQYLDTASGQIGPRHLASSTSRDRNKRKGA</sequence>
<dbReference type="PROSITE" id="PS50848">
    <property type="entry name" value="START"/>
    <property type="match status" value="1"/>
</dbReference>
<dbReference type="Pfam" id="PF07059">
    <property type="entry name" value="EDR2_C"/>
    <property type="match status" value="1"/>
</dbReference>
<dbReference type="EMBL" id="JALJOT010000005">
    <property type="protein sequence ID" value="KAK9915145.1"/>
    <property type="molecule type" value="Genomic_DNA"/>
</dbReference>
<feature type="region of interest" description="Disordered" evidence="1">
    <location>
        <begin position="449"/>
        <end position="520"/>
    </location>
</feature>
<dbReference type="InterPro" id="IPR009769">
    <property type="entry name" value="EDR2_C"/>
</dbReference>
<dbReference type="PANTHER" id="PTHR12136:SF41">
    <property type="entry name" value="PLECKSTRIN HOMOLOGY (PH) AND LIPID-BINDING START DOMAINS-CONTAINING PROTEIN"/>
    <property type="match status" value="1"/>
</dbReference>
<feature type="compositionally biased region" description="Polar residues" evidence="1">
    <location>
        <begin position="149"/>
        <end position="164"/>
    </location>
</feature>
<feature type="region of interest" description="Disordered" evidence="1">
    <location>
        <begin position="627"/>
        <end position="665"/>
    </location>
</feature>
<proteinExistence type="predicted"/>